<evidence type="ECO:0000313" key="5">
    <source>
        <dbReference type="Proteomes" id="UP000428328"/>
    </source>
</evidence>
<keyword evidence="4" id="KW-0808">Transferase</keyword>
<dbReference type="InterPro" id="IPR050210">
    <property type="entry name" value="tRNA_Adenine-N(6)_MTase"/>
</dbReference>
<name>A0A6I6JEV7_9BACT</name>
<dbReference type="EMBL" id="CP046400">
    <property type="protein sequence ID" value="QGY39620.1"/>
    <property type="molecule type" value="Genomic_DNA"/>
</dbReference>
<keyword evidence="1 4" id="KW-0489">Methyltransferase</keyword>
<dbReference type="GO" id="GO:0008170">
    <property type="term" value="F:N-methyltransferase activity"/>
    <property type="evidence" value="ECO:0007669"/>
    <property type="project" value="UniProtKB-ARBA"/>
</dbReference>
<evidence type="ECO:0000259" key="3">
    <source>
        <dbReference type="Pfam" id="PF05175"/>
    </source>
</evidence>
<dbReference type="PANTHER" id="PTHR47739:SF1">
    <property type="entry name" value="TRNA1(VAL) (ADENINE(37)-N6)-METHYLTRANSFERASE"/>
    <property type="match status" value="1"/>
</dbReference>
<keyword evidence="5" id="KW-1185">Reference proteome</keyword>
<dbReference type="CDD" id="cd02440">
    <property type="entry name" value="AdoMet_MTases"/>
    <property type="match status" value="1"/>
</dbReference>
<sequence>MTGVDTKAVLERREFFPRGMIQPEGGYRFSLDSLLLACFARPGRRHVGVDLGCGCGVVGLALLLREPGVTVTGVEIDTQSIEAAAANADSLLLSGKFSVMQGDVGSWRPEKVVDFVVANPPYRELGRGRVSRGDSRATARFEDRGSFAGFARCAAVALKTRGKFSFVHIPERLPALMAALHANGLEPKRMRLVHGRVDEPARMVLMETVKAGGSGLKVEAPLILHEGRGKETRLTREVIEFCPFLDCNPGTEETA</sequence>
<evidence type="ECO:0000256" key="1">
    <source>
        <dbReference type="ARBA" id="ARBA00022603"/>
    </source>
</evidence>
<evidence type="ECO:0000313" key="4">
    <source>
        <dbReference type="EMBL" id="QGY39620.1"/>
    </source>
</evidence>
<dbReference type="SUPFAM" id="SSF53335">
    <property type="entry name" value="S-adenosyl-L-methionine-dependent methyltransferases"/>
    <property type="match status" value="1"/>
</dbReference>
<dbReference type="InterPro" id="IPR007848">
    <property type="entry name" value="Small_mtfrase_dom"/>
</dbReference>
<dbReference type="PROSITE" id="PS00092">
    <property type="entry name" value="N6_MTASE"/>
    <property type="match status" value="1"/>
</dbReference>
<dbReference type="AlphaFoldDB" id="A0A6I6JEV7"/>
<evidence type="ECO:0000256" key="2">
    <source>
        <dbReference type="ARBA" id="ARBA00022691"/>
    </source>
</evidence>
<dbReference type="PANTHER" id="PTHR47739">
    <property type="entry name" value="TRNA1(VAL) (ADENINE(37)-N6)-METHYLTRANSFERASE"/>
    <property type="match status" value="1"/>
</dbReference>
<dbReference type="KEGG" id="psel:GM415_05630"/>
<accession>A0A6I6JEV7</accession>
<organism evidence="4 5">
    <name type="scientific">Pseudodesulfovibrio cashew</name>
    <dbReference type="NCBI Taxonomy" id="2678688"/>
    <lineage>
        <taxon>Bacteria</taxon>
        <taxon>Pseudomonadati</taxon>
        <taxon>Thermodesulfobacteriota</taxon>
        <taxon>Desulfovibrionia</taxon>
        <taxon>Desulfovibrionales</taxon>
        <taxon>Desulfovibrionaceae</taxon>
    </lineage>
</organism>
<dbReference type="Pfam" id="PF05175">
    <property type="entry name" value="MTS"/>
    <property type="match status" value="1"/>
</dbReference>
<keyword evidence="2" id="KW-0949">S-adenosyl-L-methionine</keyword>
<dbReference type="GO" id="GO:0008757">
    <property type="term" value="F:S-adenosylmethionine-dependent methyltransferase activity"/>
    <property type="evidence" value="ECO:0007669"/>
    <property type="project" value="UniProtKB-ARBA"/>
</dbReference>
<dbReference type="Proteomes" id="UP000428328">
    <property type="component" value="Chromosome"/>
</dbReference>
<dbReference type="GO" id="GO:0003676">
    <property type="term" value="F:nucleic acid binding"/>
    <property type="evidence" value="ECO:0007669"/>
    <property type="project" value="InterPro"/>
</dbReference>
<dbReference type="GO" id="GO:0032259">
    <property type="term" value="P:methylation"/>
    <property type="evidence" value="ECO:0007669"/>
    <property type="project" value="UniProtKB-KW"/>
</dbReference>
<reference evidence="4 5" key="1">
    <citation type="submission" date="2019-11" db="EMBL/GenBank/DDBJ databases">
        <authorList>
            <person name="Zheng R.K."/>
            <person name="Sun C.M."/>
        </authorList>
    </citation>
    <scope>NUCLEOTIDE SEQUENCE [LARGE SCALE GENOMIC DNA]</scope>
    <source>
        <strain evidence="4 5">SRB007</strain>
    </source>
</reference>
<dbReference type="InterPro" id="IPR002052">
    <property type="entry name" value="DNA_methylase_N6_adenine_CS"/>
</dbReference>
<proteinExistence type="predicted"/>
<protein>
    <submittedName>
        <fullName evidence="4">Methyltransferase</fullName>
    </submittedName>
</protein>
<gene>
    <name evidence="4" type="ORF">GM415_05630</name>
</gene>
<dbReference type="RefSeq" id="WP_158946845.1">
    <property type="nucleotide sequence ID" value="NZ_CP046400.1"/>
</dbReference>
<dbReference type="Gene3D" id="3.40.50.150">
    <property type="entry name" value="Vaccinia Virus protein VP39"/>
    <property type="match status" value="1"/>
</dbReference>
<dbReference type="InterPro" id="IPR029063">
    <property type="entry name" value="SAM-dependent_MTases_sf"/>
</dbReference>
<feature type="domain" description="Methyltransferase small" evidence="3">
    <location>
        <begin position="34"/>
        <end position="124"/>
    </location>
</feature>